<dbReference type="EMBL" id="CACRTF010000032">
    <property type="protein sequence ID" value="VYT57397.1"/>
    <property type="molecule type" value="Genomic_DNA"/>
</dbReference>
<gene>
    <name evidence="2" type="ORF">CBLFYP116_00459</name>
</gene>
<organism evidence="2">
    <name type="scientific">Enterocloster bolteae</name>
    <dbReference type="NCBI Taxonomy" id="208479"/>
    <lineage>
        <taxon>Bacteria</taxon>
        <taxon>Bacillati</taxon>
        <taxon>Bacillota</taxon>
        <taxon>Clostridia</taxon>
        <taxon>Lachnospirales</taxon>
        <taxon>Lachnospiraceae</taxon>
        <taxon>Enterocloster</taxon>
    </lineage>
</organism>
<keyword evidence="1" id="KW-1133">Transmembrane helix</keyword>
<evidence type="ECO:0000313" key="2">
    <source>
        <dbReference type="EMBL" id="VYT57397.1"/>
    </source>
</evidence>
<evidence type="ECO:0000256" key="1">
    <source>
        <dbReference type="SAM" id="Phobius"/>
    </source>
</evidence>
<protein>
    <submittedName>
        <fullName evidence="2">Uncharacterized protein</fullName>
    </submittedName>
</protein>
<sequence>MAGTGVIGILITFVGGPILIAVLAAEVNH</sequence>
<proteinExistence type="predicted"/>
<feature type="transmembrane region" description="Helical" evidence="1">
    <location>
        <begin position="6"/>
        <end position="25"/>
    </location>
</feature>
<dbReference type="AlphaFoldDB" id="A0A6N2XU47"/>
<reference evidence="2" key="1">
    <citation type="submission" date="2019-11" db="EMBL/GenBank/DDBJ databases">
        <authorList>
            <person name="Feng L."/>
        </authorList>
    </citation>
    <scope>NUCLEOTIDE SEQUENCE</scope>
    <source>
        <strain evidence="2">CbolteaeLFYP116</strain>
    </source>
</reference>
<name>A0A6N2XU47_9FIRM</name>
<keyword evidence="1" id="KW-0472">Membrane</keyword>
<accession>A0A6N2XU47</accession>
<keyword evidence="1" id="KW-0812">Transmembrane</keyword>